<dbReference type="InterPro" id="IPR052916">
    <property type="entry name" value="Type-I_RE_MTase_Subunit"/>
</dbReference>
<evidence type="ECO:0000256" key="3">
    <source>
        <dbReference type="ARBA" id="ARBA00022679"/>
    </source>
</evidence>
<dbReference type="InterPro" id="IPR022749">
    <property type="entry name" value="D12N6_MeTrfase_N"/>
</dbReference>
<dbReference type="GO" id="GO:0003677">
    <property type="term" value="F:DNA binding"/>
    <property type="evidence" value="ECO:0007669"/>
    <property type="project" value="InterPro"/>
</dbReference>
<dbReference type="EMBL" id="CP009518">
    <property type="protein sequence ID" value="AKB84509.1"/>
    <property type="molecule type" value="Genomic_DNA"/>
</dbReference>
<keyword evidence="7" id="KW-0175">Coiled coil</keyword>
<reference evidence="10 11" key="1">
    <citation type="submission" date="2014-07" db="EMBL/GenBank/DDBJ databases">
        <title>Methanogenic archaea and the global carbon cycle.</title>
        <authorList>
            <person name="Henriksen J.R."/>
            <person name="Luke J."/>
            <person name="Reinhart S."/>
            <person name="Benedict M.N."/>
            <person name="Youngblut N.D."/>
            <person name="Metcalf M.E."/>
            <person name="Whitaker R.J."/>
            <person name="Metcalf W.W."/>
        </authorList>
    </citation>
    <scope>NUCLEOTIDE SEQUENCE [LARGE SCALE GENOMIC DNA]</scope>
    <source>
        <strain evidence="10 11">MM1</strain>
    </source>
</reference>
<dbReference type="REBASE" id="109311">
    <property type="entry name" value="M.MmeMM1ORF456P"/>
</dbReference>
<dbReference type="InterPro" id="IPR029063">
    <property type="entry name" value="SAM-dependent_MTases_sf"/>
</dbReference>
<protein>
    <recommendedName>
        <fullName evidence="1">site-specific DNA-methyltransferase (adenine-specific)</fullName>
        <ecNumber evidence="1">2.1.1.72</ecNumber>
    </recommendedName>
</protein>
<evidence type="ECO:0000313" key="10">
    <source>
        <dbReference type="EMBL" id="AKB84509.1"/>
    </source>
</evidence>
<keyword evidence="5" id="KW-0680">Restriction system</keyword>
<keyword evidence="11" id="KW-1185">Reference proteome</keyword>
<dbReference type="Pfam" id="PF12161">
    <property type="entry name" value="HsdM_N"/>
    <property type="match status" value="1"/>
</dbReference>
<dbReference type="InterPro" id="IPR038333">
    <property type="entry name" value="T1MK-like_N_sf"/>
</dbReference>
<keyword evidence="2 10" id="KW-0489">Methyltransferase</keyword>
<dbReference type="AlphaFoldDB" id="A0A0E3X0P9"/>
<dbReference type="InterPro" id="IPR003356">
    <property type="entry name" value="DNA_methylase_A-5"/>
</dbReference>
<dbReference type="PANTHER" id="PTHR42998:SF1">
    <property type="entry name" value="TYPE I RESTRICTION ENZYME HINDI METHYLASE SUBUNIT"/>
    <property type="match status" value="1"/>
</dbReference>
<evidence type="ECO:0000259" key="8">
    <source>
        <dbReference type="Pfam" id="PF02384"/>
    </source>
</evidence>
<dbReference type="SUPFAM" id="SSF53335">
    <property type="entry name" value="S-adenosyl-L-methionine-dependent methyltransferases"/>
    <property type="match status" value="1"/>
</dbReference>
<dbReference type="PATRIC" id="fig|1434104.5.peg.493"/>
<dbReference type="PANTHER" id="PTHR42998">
    <property type="entry name" value="TYPE I RESTRICTION ENZYME HINDVIIP M PROTEIN-RELATED"/>
    <property type="match status" value="1"/>
</dbReference>
<dbReference type="KEGG" id="mmet:MCMEM_0456"/>
<dbReference type="PRINTS" id="PR00507">
    <property type="entry name" value="N12N6MTFRASE"/>
</dbReference>
<dbReference type="RefSeq" id="WP_197072218.1">
    <property type="nucleotide sequence ID" value="NZ_CP009518.1"/>
</dbReference>
<gene>
    <name evidence="10" type="ORF">MCMEM_0456</name>
</gene>
<evidence type="ECO:0000259" key="9">
    <source>
        <dbReference type="Pfam" id="PF12161"/>
    </source>
</evidence>
<dbReference type="GO" id="GO:0009307">
    <property type="term" value="P:DNA restriction-modification system"/>
    <property type="evidence" value="ECO:0007669"/>
    <property type="project" value="UniProtKB-KW"/>
</dbReference>
<dbReference type="GO" id="GO:0008170">
    <property type="term" value="F:N-methyltransferase activity"/>
    <property type="evidence" value="ECO:0007669"/>
    <property type="project" value="InterPro"/>
</dbReference>
<feature type="coiled-coil region" evidence="7">
    <location>
        <begin position="668"/>
        <end position="695"/>
    </location>
</feature>
<dbReference type="EC" id="2.1.1.72" evidence="1"/>
<accession>A0A0E3X0P9</accession>
<dbReference type="GO" id="GO:0009007">
    <property type="term" value="F:site-specific DNA-methyltransferase (adenine-specific) activity"/>
    <property type="evidence" value="ECO:0007669"/>
    <property type="project" value="UniProtKB-EC"/>
</dbReference>
<organism evidence="10 11">
    <name type="scientific">Methanococcoides methylutens MM1</name>
    <dbReference type="NCBI Taxonomy" id="1434104"/>
    <lineage>
        <taxon>Archaea</taxon>
        <taxon>Methanobacteriati</taxon>
        <taxon>Methanobacteriota</taxon>
        <taxon>Stenosarchaea group</taxon>
        <taxon>Methanomicrobia</taxon>
        <taxon>Methanosarcinales</taxon>
        <taxon>Methanosarcinaceae</taxon>
        <taxon>Methanococcoides</taxon>
    </lineage>
</organism>
<dbReference type="STRING" id="1434104.MCMEM_0456"/>
<name>A0A0E3X0P9_METMT</name>
<feature type="domain" description="N6 adenine-specific DNA methyltransferase N-terminal" evidence="9">
    <location>
        <begin position="11"/>
        <end position="137"/>
    </location>
</feature>
<dbReference type="HOGENOM" id="CLU_013049_4_1_2"/>
<proteinExistence type="predicted"/>
<dbReference type="Proteomes" id="UP000033048">
    <property type="component" value="Chromosome"/>
</dbReference>
<dbReference type="OrthoDB" id="45790at2157"/>
<comment type="catalytic activity">
    <reaction evidence="6">
        <text>a 2'-deoxyadenosine in DNA + S-adenosyl-L-methionine = an N(6)-methyl-2'-deoxyadenosine in DNA + S-adenosyl-L-homocysteine + H(+)</text>
        <dbReference type="Rhea" id="RHEA:15197"/>
        <dbReference type="Rhea" id="RHEA-COMP:12418"/>
        <dbReference type="Rhea" id="RHEA-COMP:12419"/>
        <dbReference type="ChEBI" id="CHEBI:15378"/>
        <dbReference type="ChEBI" id="CHEBI:57856"/>
        <dbReference type="ChEBI" id="CHEBI:59789"/>
        <dbReference type="ChEBI" id="CHEBI:90615"/>
        <dbReference type="ChEBI" id="CHEBI:90616"/>
        <dbReference type="EC" id="2.1.1.72"/>
    </reaction>
</comment>
<keyword evidence="4" id="KW-0949">S-adenosyl-L-methionine</keyword>
<evidence type="ECO:0000256" key="6">
    <source>
        <dbReference type="ARBA" id="ARBA00047942"/>
    </source>
</evidence>
<dbReference type="Pfam" id="PF02384">
    <property type="entry name" value="N6_Mtase"/>
    <property type="match status" value="1"/>
</dbReference>
<evidence type="ECO:0000313" key="11">
    <source>
        <dbReference type="Proteomes" id="UP000033048"/>
    </source>
</evidence>
<evidence type="ECO:0000256" key="5">
    <source>
        <dbReference type="ARBA" id="ARBA00022747"/>
    </source>
</evidence>
<evidence type="ECO:0000256" key="1">
    <source>
        <dbReference type="ARBA" id="ARBA00011900"/>
    </source>
</evidence>
<evidence type="ECO:0000256" key="4">
    <source>
        <dbReference type="ARBA" id="ARBA00022691"/>
    </source>
</evidence>
<keyword evidence="3 10" id="KW-0808">Transferase</keyword>
<sequence>MSDAFKDISQLEASLWSAADNLRANSKLTSTEYSMPVLGMIFLRHASNRYEAALAQIEADQKAGKMAKRPLVKADFHKRRALMLPEKAQYSNLLNLPQEENLGNALVEAMEAIEEEFKPLAGQLPKEYDIFERDVLEELLRTFDSEALRTATGDVFGRIYEYFLMKFAIQGAQDSGEFFTPPSLVQTIVNVIEPDHGVVFDPACGSGGMFVQSSHFIEAHGEDTAHKVTFYGQEKTATTIRFAKMNLAVHGLEGDIREANTYYEDEHTLQDGSPLFANCDFVMANPPFNVDLVDAEKIKGDERLPFDLPGENKDKKVPNGNYLWISYFYSYLGENGRAGFVMSSQASSAGHGEAEVRRKLIETGAVDVMISIRSNFFYTRTVPCELWHLDKAKPDERKDQVLMIDARNIYRIVTRKIYDFSPEQLQNLTSIVWLYRGQTERFIALVQSYLDRTLTEAASITEVAAPFQDAYDKLKTATTPFLGEISEESPSFELLKEYEDVSSAYFQTVEQLESRIATDWSESCEQDFEDQKKLFGKLEELATSCHDLIKDVDLVYKLASRLVDSVEKEANAGTRNIWEKRAVGKLVKELDAKRKDVVEQLKLTVYFYRQILWLLSRFPDAQFVDVPGLCSIVTKDKIKESDWSLTPGRYVGIAPEEVDGDFDFEEALRDIHIELEELNEEAVELAAIIKSNFEELGI</sequence>
<evidence type="ECO:0000256" key="2">
    <source>
        <dbReference type="ARBA" id="ARBA00022603"/>
    </source>
</evidence>
<dbReference type="Gene3D" id="3.40.50.150">
    <property type="entry name" value="Vaccinia Virus protein VP39"/>
    <property type="match status" value="1"/>
</dbReference>
<feature type="domain" description="DNA methylase adenine-specific" evidence="8">
    <location>
        <begin position="153"/>
        <end position="433"/>
    </location>
</feature>
<dbReference type="GO" id="GO:0032259">
    <property type="term" value="P:methylation"/>
    <property type="evidence" value="ECO:0007669"/>
    <property type="project" value="UniProtKB-KW"/>
</dbReference>
<evidence type="ECO:0000256" key="7">
    <source>
        <dbReference type="SAM" id="Coils"/>
    </source>
</evidence>
<dbReference type="GeneID" id="24892949"/>
<dbReference type="Gene3D" id="1.20.1260.30">
    <property type="match status" value="1"/>
</dbReference>